<dbReference type="SUPFAM" id="SSF53474">
    <property type="entry name" value="alpha/beta-Hydrolases"/>
    <property type="match status" value="1"/>
</dbReference>
<dbReference type="PaxDb" id="3708-A0A078GHR8"/>
<reference evidence="3" key="2">
    <citation type="submission" date="2014-06" db="EMBL/GenBank/DDBJ databases">
        <authorList>
            <person name="Genoscope - CEA"/>
        </authorList>
    </citation>
    <scope>NUCLEOTIDE SEQUENCE</scope>
</reference>
<accession>A0A078GHR8</accession>
<dbReference type="InterPro" id="IPR029058">
    <property type="entry name" value="AB_hydrolase_fold"/>
</dbReference>
<proteinExistence type="predicted"/>
<evidence type="ECO:0000313" key="4">
    <source>
        <dbReference type="Proteomes" id="UP000028999"/>
    </source>
</evidence>
<reference evidence="2" key="3">
    <citation type="submission" date="2021-01" db="EMBL/GenBank/DDBJ databases">
        <authorList>
            <consortium name="Genoscope - CEA"/>
            <person name="William W."/>
        </authorList>
    </citation>
    <scope>NUCLEOTIDE SEQUENCE</scope>
</reference>
<dbReference type="GO" id="GO:0005829">
    <property type="term" value="C:cytosol"/>
    <property type="evidence" value="ECO:0000318"/>
    <property type="project" value="GO_Central"/>
</dbReference>
<dbReference type="PANTHER" id="PTHR42886">
    <property type="entry name" value="RE40534P-RELATED"/>
    <property type="match status" value="1"/>
</dbReference>
<dbReference type="STRING" id="3708.A0A078GHR8"/>
<dbReference type="Proteomes" id="UP000028999">
    <property type="component" value="Unassembled WGS sequence"/>
</dbReference>
<evidence type="ECO:0000313" key="2">
    <source>
        <dbReference type="EMBL" id="CAF1708962.1"/>
    </source>
</evidence>
<dbReference type="Gramene" id="CDY24173">
    <property type="protein sequence ID" value="CDY24173"/>
    <property type="gene ID" value="GSBRNA2T00024795001"/>
</dbReference>
<dbReference type="AlphaFoldDB" id="A0A078GHR8"/>
<dbReference type="Pfam" id="PF12146">
    <property type="entry name" value="Hydrolase_4"/>
    <property type="match status" value="1"/>
</dbReference>
<dbReference type="Proteomes" id="UP001295469">
    <property type="component" value="Chromosome C03"/>
</dbReference>
<dbReference type="OrthoDB" id="9988524at2759"/>
<dbReference type="OMA" id="CHGYKGF"/>
<dbReference type="KEGG" id="bna:106395642"/>
<organism evidence="3 4">
    <name type="scientific">Brassica napus</name>
    <name type="common">Rape</name>
    <dbReference type="NCBI Taxonomy" id="3708"/>
    <lineage>
        <taxon>Eukaryota</taxon>
        <taxon>Viridiplantae</taxon>
        <taxon>Streptophyta</taxon>
        <taxon>Embryophyta</taxon>
        <taxon>Tracheophyta</taxon>
        <taxon>Spermatophyta</taxon>
        <taxon>Magnoliopsida</taxon>
        <taxon>eudicotyledons</taxon>
        <taxon>Gunneridae</taxon>
        <taxon>Pentapetalae</taxon>
        <taxon>rosids</taxon>
        <taxon>malvids</taxon>
        <taxon>Brassicales</taxon>
        <taxon>Brassicaceae</taxon>
        <taxon>Brassiceae</taxon>
        <taxon>Brassica</taxon>
    </lineage>
</organism>
<gene>
    <name evidence="3" type="primary">BnaC03g57040D</name>
    <name evidence="2" type="ORF">DARMORV10_C03P71790.1</name>
    <name evidence="3" type="ORF">GSBRNA2T00024795001</name>
</gene>
<feature type="domain" description="Serine aminopeptidase S33" evidence="1">
    <location>
        <begin position="96"/>
        <end position="207"/>
    </location>
</feature>
<dbReference type="EMBL" id="HG994367">
    <property type="protein sequence ID" value="CAF1708962.1"/>
    <property type="molecule type" value="Genomic_DNA"/>
</dbReference>
<name>A0A078GHR8_BRANA</name>
<dbReference type="EMBL" id="LK032154">
    <property type="protein sequence ID" value="CDY24173.1"/>
    <property type="molecule type" value="Genomic_DNA"/>
</dbReference>
<protein>
    <submittedName>
        <fullName evidence="2">(rape) hypothetical protein</fullName>
    </submittedName>
    <submittedName>
        <fullName evidence="3">BnaC03g57040D protein</fullName>
    </submittedName>
</protein>
<dbReference type="FunFam" id="3.40.50.1820:FF:000170">
    <property type="entry name" value="Alpha/beta-Hydrolases superfamily protein"/>
    <property type="match status" value="1"/>
</dbReference>
<dbReference type="Gene3D" id="3.40.50.1820">
    <property type="entry name" value="alpha/beta hydrolase"/>
    <property type="match status" value="1"/>
</dbReference>
<evidence type="ECO:0000313" key="3">
    <source>
        <dbReference type="EMBL" id="CDY24173.1"/>
    </source>
</evidence>
<dbReference type="PANTHER" id="PTHR42886:SF53">
    <property type="entry name" value="ALPHA_BETA-HYDROLASES SUPERFAMILY PROTEIN"/>
    <property type="match status" value="1"/>
</dbReference>
<evidence type="ECO:0000259" key="1">
    <source>
        <dbReference type="Pfam" id="PF12146"/>
    </source>
</evidence>
<sequence length="324" mass="36616">MFTLSTSSTVVETMSTLLLHNFHFAPHNSLNYKISPLPRRLSFTNARLCIKNNQISCNSLRMDSSANISAFAQQQRIEIPNSHNEKLVGLLHETGSKEIVILCHGFRSSKDNQIMKNVAAALEKEGISAFRFDFSGNGESEGSFYYGNYNYEADDLRSLIQHFSDLNRVVPIILGHSKGGDVVLLYASKYHDISNVINLSGRYDLKKGIRERLGEDFLEKIKEQGFIDVNSGRSVYRVTEESLMERLNTDMHEACLKIDKDCRVLTVHGSDDEVITVEDAKEFAKIIPNHKLEIVEGADHRYTGHQSQLVSIVMEFIKTVIVKN</sequence>
<keyword evidence="4" id="KW-1185">Reference proteome</keyword>
<reference evidence="3 4" key="1">
    <citation type="journal article" date="2014" name="Science">
        <title>Plant genetics. Early allopolyploid evolution in the post-Neolithic Brassica napus oilseed genome.</title>
        <authorList>
            <person name="Chalhoub B."/>
            <person name="Denoeud F."/>
            <person name="Liu S."/>
            <person name="Parkin I.A."/>
            <person name="Tang H."/>
            <person name="Wang X."/>
            <person name="Chiquet J."/>
            <person name="Belcram H."/>
            <person name="Tong C."/>
            <person name="Samans B."/>
            <person name="Correa M."/>
            <person name="Da Silva C."/>
            <person name="Just J."/>
            <person name="Falentin C."/>
            <person name="Koh C.S."/>
            <person name="Le Clainche I."/>
            <person name="Bernard M."/>
            <person name="Bento P."/>
            <person name="Noel B."/>
            <person name="Labadie K."/>
            <person name="Alberti A."/>
            <person name="Charles M."/>
            <person name="Arnaud D."/>
            <person name="Guo H."/>
            <person name="Daviaud C."/>
            <person name="Alamery S."/>
            <person name="Jabbari K."/>
            <person name="Zhao M."/>
            <person name="Edger P.P."/>
            <person name="Chelaifa H."/>
            <person name="Tack D."/>
            <person name="Lassalle G."/>
            <person name="Mestiri I."/>
            <person name="Schnel N."/>
            <person name="Le Paslier M.C."/>
            <person name="Fan G."/>
            <person name="Renault V."/>
            <person name="Bayer P.E."/>
            <person name="Golicz A.A."/>
            <person name="Manoli S."/>
            <person name="Lee T.H."/>
            <person name="Thi V.H."/>
            <person name="Chalabi S."/>
            <person name="Hu Q."/>
            <person name="Fan C."/>
            <person name="Tollenaere R."/>
            <person name="Lu Y."/>
            <person name="Battail C."/>
            <person name="Shen J."/>
            <person name="Sidebottom C.H."/>
            <person name="Wang X."/>
            <person name="Canaguier A."/>
            <person name="Chauveau A."/>
            <person name="Berard A."/>
            <person name="Deniot G."/>
            <person name="Guan M."/>
            <person name="Liu Z."/>
            <person name="Sun F."/>
            <person name="Lim Y.P."/>
            <person name="Lyons E."/>
            <person name="Town C.D."/>
            <person name="Bancroft I."/>
            <person name="Wang X."/>
            <person name="Meng J."/>
            <person name="Ma J."/>
            <person name="Pires J.C."/>
            <person name="King G.J."/>
            <person name="Brunel D."/>
            <person name="Delourme R."/>
            <person name="Renard M."/>
            <person name="Aury J.M."/>
            <person name="Adams K.L."/>
            <person name="Batley J."/>
            <person name="Snowdon R.J."/>
            <person name="Tost J."/>
            <person name="Edwards D."/>
            <person name="Zhou Y."/>
            <person name="Hua W."/>
            <person name="Sharpe A.G."/>
            <person name="Paterson A.H."/>
            <person name="Guan C."/>
            <person name="Wincker P."/>
        </authorList>
    </citation>
    <scope>NUCLEOTIDE SEQUENCE [LARGE SCALE GENOMIC DNA]</scope>
    <source>
        <strain evidence="4">cv. Darmor-bzh</strain>
    </source>
</reference>
<dbReference type="SMR" id="A0A078GHR8"/>
<dbReference type="InterPro" id="IPR022742">
    <property type="entry name" value="Hydrolase_4"/>
</dbReference>